<proteinExistence type="predicted"/>
<gene>
    <name evidence="1" type="ORF">A2654_00235</name>
</gene>
<reference evidence="1 2" key="1">
    <citation type="journal article" date="2016" name="Nat. Commun.">
        <title>Thousands of microbial genomes shed light on interconnected biogeochemical processes in an aquifer system.</title>
        <authorList>
            <person name="Anantharaman K."/>
            <person name="Brown C.T."/>
            <person name="Hug L.A."/>
            <person name="Sharon I."/>
            <person name="Castelle C.J."/>
            <person name="Probst A.J."/>
            <person name="Thomas B.C."/>
            <person name="Singh A."/>
            <person name="Wilkins M.J."/>
            <person name="Karaoz U."/>
            <person name="Brodie E.L."/>
            <person name="Williams K.H."/>
            <person name="Hubbard S.S."/>
            <person name="Banfield J.F."/>
        </authorList>
    </citation>
    <scope>NUCLEOTIDE SEQUENCE [LARGE SCALE GENOMIC DNA]</scope>
</reference>
<name>A0A1G2E4V7_9BACT</name>
<dbReference type="EMBL" id="MHMA01000001">
    <property type="protein sequence ID" value="OGZ20805.1"/>
    <property type="molecule type" value="Genomic_DNA"/>
</dbReference>
<evidence type="ECO:0000313" key="2">
    <source>
        <dbReference type="Proteomes" id="UP000178721"/>
    </source>
</evidence>
<protein>
    <submittedName>
        <fullName evidence="1">Uncharacterized protein</fullName>
    </submittedName>
</protein>
<organism evidence="1 2">
    <name type="scientific">Candidatus Nealsonbacteria bacterium RIFCSPHIGHO2_01_FULL_43_31</name>
    <dbReference type="NCBI Taxonomy" id="1801665"/>
    <lineage>
        <taxon>Bacteria</taxon>
        <taxon>Candidatus Nealsoniibacteriota</taxon>
    </lineage>
</organism>
<accession>A0A1G2E4V7</accession>
<dbReference type="AlphaFoldDB" id="A0A1G2E4V7"/>
<sequence>MSEGRARYMMATKAIHKLGDISRDKPDLCVIHSEDEENYIGNWVTGFRFVEVKFPKATTRELTEEEKDKYDGMQIAIGDQPAFIVDIKPPSDIPKEAPIIVLTEDATRKKQLENKLKEYKGRMDPYRAPEMQMGTICKIAVLERLLRDGQVNVWDLSVEMAKTYGSGFGTREFNVACAVMEDYCKTGGKNLSGGTGLK</sequence>
<comment type="caution">
    <text evidence="1">The sequence shown here is derived from an EMBL/GenBank/DDBJ whole genome shotgun (WGS) entry which is preliminary data.</text>
</comment>
<evidence type="ECO:0000313" key="1">
    <source>
        <dbReference type="EMBL" id="OGZ20805.1"/>
    </source>
</evidence>
<dbReference type="Proteomes" id="UP000178721">
    <property type="component" value="Unassembled WGS sequence"/>
</dbReference>